<evidence type="ECO:0000256" key="3">
    <source>
        <dbReference type="ARBA" id="ARBA00022692"/>
    </source>
</evidence>
<evidence type="ECO:0000256" key="4">
    <source>
        <dbReference type="ARBA" id="ARBA00022982"/>
    </source>
</evidence>
<dbReference type="Pfam" id="PF08041">
    <property type="entry name" value="PetM"/>
    <property type="match status" value="1"/>
</dbReference>
<comment type="function">
    <text evidence="7">Component of the cytochrome b6-f complex, which mediates electron transfer between photosystem II (PSII) and photosystem I (PSI), cyclic electron flow around PSI, and state transitions.</text>
</comment>
<keyword evidence="9" id="KW-0150">Chloroplast</keyword>
<accession>A0A1Z1M4K5</accession>
<feature type="transmembrane region" description="Helical" evidence="8">
    <location>
        <begin position="6"/>
        <end position="27"/>
    </location>
</feature>
<dbReference type="GeneID" id="33353798"/>
<dbReference type="InterPro" id="IPR012595">
    <property type="entry name" value="PetM_cyt_b6/f_cplx_su7"/>
</dbReference>
<evidence type="ECO:0000256" key="7">
    <source>
        <dbReference type="HAMAP-Rule" id="MF_00396"/>
    </source>
</evidence>
<keyword evidence="3 7" id="KW-0812">Transmembrane</keyword>
<proteinExistence type="inferred from homology"/>
<dbReference type="GO" id="GO:0009535">
    <property type="term" value="C:chloroplast thylakoid membrane"/>
    <property type="evidence" value="ECO:0007669"/>
    <property type="project" value="UniProtKB-SubCell"/>
</dbReference>
<dbReference type="GO" id="GO:0009055">
    <property type="term" value="F:electron transfer activity"/>
    <property type="evidence" value="ECO:0007669"/>
    <property type="project" value="UniProtKB-UniRule"/>
</dbReference>
<dbReference type="EMBL" id="MF101415">
    <property type="protein sequence ID" value="ARW60852.1"/>
    <property type="molecule type" value="Genomic_DNA"/>
</dbReference>
<dbReference type="AlphaFoldDB" id="A0A1Z1M4K5"/>
<organism evidence="9">
    <name type="scientific">Osmundaria fimbriata</name>
    <name type="common">Red alga</name>
    <name type="synonym">Delesseria fimbriata</name>
    <dbReference type="NCBI Taxonomy" id="228265"/>
    <lineage>
        <taxon>Eukaryota</taxon>
        <taxon>Rhodophyta</taxon>
        <taxon>Florideophyceae</taxon>
        <taxon>Rhodymeniophycidae</taxon>
        <taxon>Ceramiales</taxon>
        <taxon>Rhodomelaceae</taxon>
        <taxon>Amansieae</taxon>
        <taxon>Osmundaria</taxon>
    </lineage>
</organism>
<evidence type="ECO:0000256" key="2">
    <source>
        <dbReference type="ARBA" id="ARBA00022448"/>
    </source>
</evidence>
<dbReference type="GO" id="GO:0009512">
    <property type="term" value="C:cytochrome b6f complex"/>
    <property type="evidence" value="ECO:0007669"/>
    <property type="project" value="InterPro"/>
</dbReference>
<geneLocation type="chloroplast" evidence="9"/>
<keyword evidence="5 7" id="KW-1133">Transmembrane helix</keyword>
<dbReference type="HAMAP" id="MF_00396">
    <property type="entry name" value="Cytb6_f_PetM"/>
    <property type="match status" value="1"/>
</dbReference>
<keyword evidence="9" id="KW-0934">Plastid</keyword>
<dbReference type="RefSeq" id="YP_009392290.1">
    <property type="nucleotide sequence ID" value="NC_035262.1"/>
</dbReference>
<protein>
    <recommendedName>
        <fullName evidence="7">Cytochrome b6-f complex subunit 7</fullName>
    </recommendedName>
    <alternativeName>
        <fullName evidence="7">Cytochrome b6-f complex subunit PetM</fullName>
    </alternativeName>
    <alternativeName>
        <fullName evidence="7">Cytochrome b6-f complex subunit VII</fullName>
    </alternativeName>
</protein>
<keyword evidence="7" id="KW-0602">Photosynthesis</keyword>
<keyword evidence="4 7" id="KW-0249">Electron transport</keyword>
<evidence type="ECO:0000256" key="1">
    <source>
        <dbReference type="ARBA" id="ARBA00004167"/>
    </source>
</evidence>
<evidence type="ECO:0000256" key="5">
    <source>
        <dbReference type="ARBA" id="ARBA00022989"/>
    </source>
</evidence>
<comment type="subcellular location">
    <subcellularLocation>
        <location evidence="1">Membrane</location>
        <topology evidence="1">Single-pass membrane protein</topology>
    </subcellularLocation>
    <subcellularLocation>
        <location evidence="7">Plastid</location>
        <location evidence="7">Chloroplast thylakoid membrane</location>
        <topology evidence="7">Single-pass membrane protein</topology>
    </subcellularLocation>
</comment>
<comment type="subunit">
    <text evidence="7">The 4 large subunits of the cytochrome b6-f complex are cytochrome b6, subunit IV (17 kDa polypeptide, PetD), cytochrome f and the Rieske protein, while the 4 small subunits are PetG, PetL, PetM and PetN. The complex functions as a dimer.</text>
</comment>
<gene>
    <name evidence="7 9" type="primary">petM</name>
</gene>
<reference evidence="9" key="1">
    <citation type="journal article" date="2017" name="J. Phycol.">
        <title>Analysis of chloroplast genomes and a supermatrix inform reclassification of the Rhodomelaceae (Rhodophyta).</title>
        <authorList>
            <person name="Diaz-Tapia P."/>
            <person name="Maggs C.A."/>
            <person name="West J.A."/>
            <person name="Verbruggen H."/>
        </authorList>
    </citation>
    <scope>NUCLEOTIDE SEQUENCE</scope>
    <source>
        <strain evidence="9">JW2841</strain>
    </source>
</reference>
<comment type="similarity">
    <text evidence="7">Belongs to the PetM family.</text>
</comment>
<keyword evidence="7" id="KW-0793">Thylakoid</keyword>
<evidence type="ECO:0000313" key="9">
    <source>
        <dbReference type="EMBL" id="ARW60852.1"/>
    </source>
</evidence>
<keyword evidence="2 7" id="KW-0813">Transport</keyword>
<evidence type="ECO:0000256" key="8">
    <source>
        <dbReference type="SAM" id="Phobius"/>
    </source>
</evidence>
<keyword evidence="6 7" id="KW-0472">Membrane</keyword>
<evidence type="ECO:0000256" key="6">
    <source>
        <dbReference type="ARBA" id="ARBA00023136"/>
    </source>
</evidence>
<name>A0A1Z1M4K5_OSMFI</name>
<dbReference type="GO" id="GO:0015979">
    <property type="term" value="P:photosynthesis"/>
    <property type="evidence" value="ECO:0007669"/>
    <property type="project" value="UniProtKB-KW"/>
</dbReference>
<sequence>MISEIFSAAVISSVIVIFGLFLGFVLLKIQGE</sequence>